<protein>
    <submittedName>
        <fullName evidence="2">Alpha/beta hydrolase</fullName>
    </submittedName>
</protein>
<dbReference type="GO" id="GO:0016787">
    <property type="term" value="F:hydrolase activity"/>
    <property type="evidence" value="ECO:0007669"/>
    <property type="project" value="UniProtKB-KW"/>
</dbReference>
<dbReference type="Gene3D" id="3.40.50.1820">
    <property type="entry name" value="alpha/beta hydrolase"/>
    <property type="match status" value="1"/>
</dbReference>
<dbReference type="InterPro" id="IPR029058">
    <property type="entry name" value="AB_hydrolase_fold"/>
</dbReference>
<gene>
    <name evidence="2" type="ORF">GCM10009114_19130</name>
</gene>
<keyword evidence="2" id="KW-0378">Hydrolase</keyword>
<name>A0ABN1LIP9_9ALTE</name>
<evidence type="ECO:0000313" key="2">
    <source>
        <dbReference type="EMBL" id="GAA0856588.1"/>
    </source>
</evidence>
<keyword evidence="3" id="KW-1185">Reference proteome</keyword>
<feature type="domain" description="AB hydrolase-1" evidence="1">
    <location>
        <begin position="60"/>
        <end position="222"/>
    </location>
</feature>
<dbReference type="EMBL" id="BAAAFD010000004">
    <property type="protein sequence ID" value="GAA0856588.1"/>
    <property type="molecule type" value="Genomic_DNA"/>
</dbReference>
<organism evidence="2 3">
    <name type="scientific">Aliiglaciecola litoralis</name>
    <dbReference type="NCBI Taxonomy" id="582857"/>
    <lineage>
        <taxon>Bacteria</taxon>
        <taxon>Pseudomonadati</taxon>
        <taxon>Pseudomonadota</taxon>
        <taxon>Gammaproteobacteria</taxon>
        <taxon>Alteromonadales</taxon>
        <taxon>Alteromonadaceae</taxon>
        <taxon>Aliiglaciecola</taxon>
    </lineage>
</organism>
<evidence type="ECO:0000313" key="3">
    <source>
        <dbReference type="Proteomes" id="UP001500359"/>
    </source>
</evidence>
<proteinExistence type="predicted"/>
<dbReference type="RefSeq" id="WP_343859192.1">
    <property type="nucleotide sequence ID" value="NZ_BAAAFD010000004.1"/>
</dbReference>
<evidence type="ECO:0000259" key="1">
    <source>
        <dbReference type="Pfam" id="PF00561"/>
    </source>
</evidence>
<comment type="caution">
    <text evidence="2">The sequence shown here is derived from an EMBL/GenBank/DDBJ whole genome shotgun (WGS) entry which is preliminary data.</text>
</comment>
<accession>A0ABN1LIP9</accession>
<dbReference type="Proteomes" id="UP001500359">
    <property type="component" value="Unassembled WGS sequence"/>
</dbReference>
<dbReference type="Pfam" id="PF00561">
    <property type="entry name" value="Abhydrolase_1"/>
    <property type="match status" value="1"/>
</dbReference>
<dbReference type="SUPFAM" id="SSF53474">
    <property type="entry name" value="alpha/beta-Hydrolases"/>
    <property type="match status" value="1"/>
</dbReference>
<dbReference type="InterPro" id="IPR050266">
    <property type="entry name" value="AB_hydrolase_sf"/>
</dbReference>
<dbReference type="InterPro" id="IPR000073">
    <property type="entry name" value="AB_hydrolase_1"/>
</dbReference>
<reference evidence="2 3" key="1">
    <citation type="journal article" date="2019" name="Int. J. Syst. Evol. Microbiol.">
        <title>The Global Catalogue of Microorganisms (GCM) 10K type strain sequencing project: providing services to taxonomists for standard genome sequencing and annotation.</title>
        <authorList>
            <consortium name="The Broad Institute Genomics Platform"/>
            <consortium name="The Broad Institute Genome Sequencing Center for Infectious Disease"/>
            <person name="Wu L."/>
            <person name="Ma J."/>
        </authorList>
    </citation>
    <scope>NUCLEOTIDE SEQUENCE [LARGE SCALE GENOMIC DNA]</scope>
    <source>
        <strain evidence="2 3">JCM 15896</strain>
    </source>
</reference>
<sequence>MTHISTPTLFLPGTQCDERVWMPLWRELDLAQRSYVPLQWAESLEHMLALTQDRIDTYPEKVNLVGFSMGGYIASLAALQNPSRVASLTLIGYHPKGLDQGELQKRKLLLATLNKQKKAPLTQARLRAYLTDSELTQTEIVEVLQQMDQDLGTAVLKAHITATTPRQDLSLPLSQCSFPVHYICAQHDQIANANDIERYAKTNKNSDYMCLKDTAHMMLLTQPQHIAKHLQPCLLG</sequence>
<dbReference type="PANTHER" id="PTHR43798">
    <property type="entry name" value="MONOACYLGLYCEROL LIPASE"/>
    <property type="match status" value="1"/>
</dbReference>